<keyword evidence="1" id="KW-0547">Nucleotide-binding</keyword>
<dbReference type="SUPFAM" id="SSF52540">
    <property type="entry name" value="P-loop containing nucleoside triphosphate hydrolases"/>
    <property type="match status" value="1"/>
</dbReference>
<feature type="domain" description="UvrD-like helicase C-terminal" evidence="3">
    <location>
        <begin position="436"/>
        <end position="479"/>
    </location>
</feature>
<dbReference type="CDD" id="cd18809">
    <property type="entry name" value="SF1_C_RecD"/>
    <property type="match status" value="1"/>
</dbReference>
<keyword evidence="2" id="KW-0067">ATP-binding</keyword>
<dbReference type="GO" id="GO:0008854">
    <property type="term" value="F:exodeoxyribonuclease V activity"/>
    <property type="evidence" value="ECO:0007669"/>
    <property type="project" value="UniProtKB-EC"/>
</dbReference>
<dbReference type="InterPro" id="IPR006344">
    <property type="entry name" value="RecD"/>
</dbReference>
<dbReference type="Gene3D" id="3.40.50.300">
    <property type="entry name" value="P-loop containing nucleotide triphosphate hydrolases"/>
    <property type="match status" value="2"/>
</dbReference>
<dbReference type="EC" id="3.1.11.5" evidence="4"/>
<evidence type="ECO:0000256" key="1">
    <source>
        <dbReference type="ARBA" id="ARBA00022741"/>
    </source>
</evidence>
<organism evidence="4 5">
    <name type="scientific">Chlamydia ibidis 10-1398/6</name>
    <dbReference type="NCBI Taxonomy" id="1046581"/>
    <lineage>
        <taxon>Bacteria</taxon>
        <taxon>Pseudomonadati</taxon>
        <taxon>Chlamydiota</taxon>
        <taxon>Chlamydiia</taxon>
        <taxon>Chlamydiales</taxon>
        <taxon>Chlamydiaceae</taxon>
        <taxon>Chlamydia/Chlamydophila group</taxon>
        <taxon>Chlamydia</taxon>
    </lineage>
</organism>
<dbReference type="PANTHER" id="PTHR43788">
    <property type="entry name" value="DNA2/NAM7 HELICASE FAMILY MEMBER"/>
    <property type="match status" value="1"/>
</dbReference>
<evidence type="ECO:0000259" key="3">
    <source>
        <dbReference type="Pfam" id="PF13538"/>
    </source>
</evidence>
<dbReference type="Pfam" id="PF13538">
    <property type="entry name" value="UvrD_C_2"/>
    <property type="match status" value="1"/>
</dbReference>
<dbReference type="Pfam" id="PF13245">
    <property type="entry name" value="AAA_19"/>
    <property type="match status" value="1"/>
</dbReference>
<dbReference type="InterPro" id="IPR050534">
    <property type="entry name" value="Coronavir_polyprotein_1ab"/>
</dbReference>
<reference evidence="4 5" key="1">
    <citation type="submission" date="2013-07" db="EMBL/GenBank/DDBJ databases">
        <title>Isolation of a new Chlamydia species from the feral Sacred Ibis (Threskiornis aethiopicus): Chlamydia ibidis.</title>
        <authorList>
            <person name="Vorimore F."/>
            <person name="Hsia R.-C."/>
            <person name="Huot-Creasy H."/>
            <person name="Bastian S."/>
            <person name="Deruyter L."/>
            <person name="Passet A."/>
            <person name="Sachse K."/>
            <person name="Bavoil P."/>
            <person name="Myers G."/>
            <person name="Laroucau K."/>
        </authorList>
    </citation>
    <scope>NUCLEOTIDE SEQUENCE [LARGE SCALE GENOMIC DNA]</scope>
    <source>
        <strain evidence="4 5">10-1398/6</strain>
    </source>
</reference>
<dbReference type="NCBIfam" id="TIGR01447">
    <property type="entry name" value="recD"/>
    <property type="match status" value="1"/>
</dbReference>
<protein>
    <submittedName>
        <fullName evidence="4">Exodeoxyribonuclease V, alpha subunit</fullName>
        <ecNumber evidence="4">3.1.11.5</ecNumber>
    </submittedName>
</protein>
<name>A0ABP2XFG9_9CHLA</name>
<dbReference type="InterPro" id="IPR027417">
    <property type="entry name" value="P-loop_NTPase"/>
</dbReference>
<evidence type="ECO:0000313" key="5">
    <source>
        <dbReference type="Proteomes" id="UP000016064"/>
    </source>
</evidence>
<evidence type="ECO:0000256" key="2">
    <source>
        <dbReference type="ARBA" id="ARBA00022840"/>
    </source>
</evidence>
<evidence type="ECO:0000313" key="4">
    <source>
        <dbReference type="EMBL" id="EQM63236.1"/>
    </source>
</evidence>
<comment type="caution">
    <text evidence="4">The sequence shown here is derived from an EMBL/GenBank/DDBJ whole genome shotgun (WGS) entry which is preliminary data.</text>
</comment>
<keyword evidence="5" id="KW-1185">Reference proteome</keyword>
<dbReference type="InterPro" id="IPR027785">
    <property type="entry name" value="UvrD-like_helicase_C"/>
</dbReference>
<keyword evidence="4" id="KW-0378">Hydrolase</keyword>
<gene>
    <name evidence="4" type="primary">recD</name>
    <name evidence="4" type="ORF">H359_0012</name>
</gene>
<accession>A0ABP2XFG9</accession>
<proteinExistence type="predicted"/>
<dbReference type="CDD" id="cd17933">
    <property type="entry name" value="DEXSc_RecD-like"/>
    <property type="match status" value="1"/>
</dbReference>
<dbReference type="Proteomes" id="UP000016064">
    <property type="component" value="Unassembled WGS sequence"/>
</dbReference>
<sequence length="508" mass="57675">MLLSRDIPYILEDVIEKQLTMPLDLAFARKHISPSNEKAFAFLAVSSALWRYGYPFLHAKDNKLCPTLPGITEEALYEYFQHVPEHVRSSLFVLKNHKIYLKSLYNVQTQLFDKLDLLSRANPRYSLISLSNNTSLTKEQQQVMHHALNSCFSIICGGPGTGKTFLAVQMILALLSIYPNIHIGVVSPTGKATSHIRQILNSYDIPPETVFTKTIHKFLQEHTYNRHSPTDLLIVDEGSMVTFNLLHNLVKTLSGKYEKKKITADALIILGDTNQLPPIGIGAGNPLQEIVVRFPERTSYLSTSHRAKTSELQNLAQSILRKEMIPFTPLPSRQSTITLLKKTFIDALSAFKKELCVLTPMRHGPWGFLSLNTLIFQEIQKTHAHLPIPVMVTERYDAWKLCNGDTGWLCPKTQQLSFPHRSNINAKDFSYYNYNYVMSIHKSQGSEYENVIILIPPGCEIFNSSLLYTAVTRAKKNVCVWADKETLRQIIQKSRNYSMLSNKFGSLS</sequence>
<dbReference type="RefSeq" id="WP_020370669.1">
    <property type="nucleotide sequence ID" value="NZ_APJW01000001.1"/>
</dbReference>
<dbReference type="EMBL" id="APJW01000001">
    <property type="protein sequence ID" value="EQM63236.1"/>
    <property type="molecule type" value="Genomic_DNA"/>
</dbReference>
<dbReference type="PANTHER" id="PTHR43788:SF6">
    <property type="entry name" value="DNA HELICASE B"/>
    <property type="match status" value="1"/>
</dbReference>